<proteinExistence type="predicted"/>
<protein>
    <submittedName>
        <fullName evidence="1">Uncharacterized protein</fullName>
    </submittedName>
</protein>
<dbReference type="HOGENOM" id="CLU_2773972_0_0_11"/>
<geneLocation type="plasmid" evidence="1 2">
    <name>SAP1</name>
</geneLocation>
<evidence type="ECO:0000313" key="1">
    <source>
        <dbReference type="EMBL" id="BAC75363.1"/>
    </source>
</evidence>
<dbReference type="Proteomes" id="UP000000428">
    <property type="component" value="Plasmid SAP1"/>
</dbReference>
<name>Q82YA2_STRAW</name>
<keyword evidence="2" id="KW-1185">Reference proteome</keyword>
<dbReference type="EMBL" id="AP005645">
    <property type="protein sequence ID" value="BAC75363.1"/>
    <property type="molecule type" value="Genomic_DNA"/>
</dbReference>
<dbReference type="KEGG" id="sma:SAVERM_1p79"/>
<organism evidence="1 2">
    <name type="scientific">Streptomyces avermitilis (strain ATCC 31267 / DSM 46492 / JCM 5070 / NBRC 14893 / NCIMB 12804 / NRRL 8165 / MA-4680)</name>
    <dbReference type="NCBI Taxonomy" id="227882"/>
    <lineage>
        <taxon>Bacteria</taxon>
        <taxon>Bacillati</taxon>
        <taxon>Actinomycetota</taxon>
        <taxon>Actinomycetes</taxon>
        <taxon>Kitasatosporales</taxon>
        <taxon>Streptomycetaceae</taxon>
        <taxon>Streptomyces</taxon>
    </lineage>
</organism>
<dbReference type="AlphaFoldDB" id="Q82YA2"/>
<reference evidence="1 2" key="2">
    <citation type="journal article" date="2003" name="Nat. Biotechnol.">
        <title>Complete genome sequence and comparative analysis of the industrial microorganism Streptomyces avermitilis.</title>
        <authorList>
            <person name="Ikeda H."/>
            <person name="Ishikawa J."/>
            <person name="Hanamoto A."/>
            <person name="Shinose M."/>
            <person name="Kikuchi H."/>
            <person name="Shiba T."/>
            <person name="Sakaki Y."/>
            <person name="Hattori M."/>
            <person name="Omura S."/>
        </authorList>
    </citation>
    <scope>NUCLEOTIDE SEQUENCE [LARGE SCALE GENOMIC DNA]</scope>
    <source>
        <strain evidence="2">ATCC 31267 / DSM 46492 / JCM 5070 / NBRC 14893 / NCIMB 12804 / NRRL 8165 / MA-4680</strain>
    </source>
</reference>
<reference evidence="2" key="1">
    <citation type="journal article" date="2001" name="Proc. Natl. Acad. Sci. U.S.A.">
        <title>Genome sequence of an industrial microorganism Streptomyces avermitilis: deducing the ability of producing secondary metabolites.</title>
        <authorList>
            <person name="Omura S."/>
            <person name="Ikeda H."/>
            <person name="Ishikawa J."/>
            <person name="Hanamoto A."/>
            <person name="Takahashi C."/>
            <person name="Shinose M."/>
            <person name="Takahashi Y."/>
            <person name="Horikawa H."/>
            <person name="Nakazawa H."/>
            <person name="Osonoe T."/>
            <person name="Kikuchi H."/>
            <person name="Shiba T."/>
            <person name="Sakaki Y."/>
            <person name="Hattori M."/>
        </authorList>
    </citation>
    <scope>NUCLEOTIDE SEQUENCE [LARGE SCALE GENOMIC DNA]</scope>
    <source>
        <strain evidence="2">ATCC 31267 / DSM 46492 / JCM 5070 / NBRC 14893 / NCIMB 12804 / NRRL 8165 / MA-4680</strain>
    </source>
</reference>
<accession>Q82YA2</accession>
<sequence>MRTTAGRRTAPRAPGAVTASVVRAPAHRIIHRGAHHRPHRTAPGARHGAAGSYITHPLVLDLIVSPDQR</sequence>
<gene>
    <name evidence="1" type="ORF">SAVERM_1p79</name>
</gene>
<evidence type="ECO:0000313" key="2">
    <source>
        <dbReference type="Proteomes" id="UP000000428"/>
    </source>
</evidence>
<keyword evidence="1" id="KW-0614">Plasmid</keyword>